<evidence type="ECO:0000313" key="4">
    <source>
        <dbReference type="Proteomes" id="UP001221757"/>
    </source>
</evidence>
<name>A0AAD7DFZ9_MYCRO</name>
<reference evidence="3" key="1">
    <citation type="submission" date="2023-03" db="EMBL/GenBank/DDBJ databases">
        <title>Massive genome expansion in bonnet fungi (Mycena s.s.) driven by repeated elements and novel gene families across ecological guilds.</title>
        <authorList>
            <consortium name="Lawrence Berkeley National Laboratory"/>
            <person name="Harder C.B."/>
            <person name="Miyauchi S."/>
            <person name="Viragh M."/>
            <person name="Kuo A."/>
            <person name="Thoen E."/>
            <person name="Andreopoulos B."/>
            <person name="Lu D."/>
            <person name="Skrede I."/>
            <person name="Drula E."/>
            <person name="Henrissat B."/>
            <person name="Morin E."/>
            <person name="Kohler A."/>
            <person name="Barry K."/>
            <person name="LaButti K."/>
            <person name="Morin E."/>
            <person name="Salamov A."/>
            <person name="Lipzen A."/>
            <person name="Mereny Z."/>
            <person name="Hegedus B."/>
            <person name="Baldrian P."/>
            <person name="Stursova M."/>
            <person name="Weitz H."/>
            <person name="Taylor A."/>
            <person name="Grigoriev I.V."/>
            <person name="Nagy L.G."/>
            <person name="Martin F."/>
            <person name="Kauserud H."/>
        </authorList>
    </citation>
    <scope>NUCLEOTIDE SEQUENCE</scope>
    <source>
        <strain evidence="3">CBHHK067</strain>
    </source>
</reference>
<evidence type="ECO:0000256" key="2">
    <source>
        <dbReference type="SAM" id="Phobius"/>
    </source>
</evidence>
<dbReference type="EMBL" id="JARKIE010000066">
    <property type="protein sequence ID" value="KAJ7690191.1"/>
    <property type="molecule type" value="Genomic_DNA"/>
</dbReference>
<organism evidence="3 4">
    <name type="scientific">Mycena rosella</name>
    <name type="common">Pink bonnet</name>
    <name type="synonym">Agaricus rosellus</name>
    <dbReference type="NCBI Taxonomy" id="1033263"/>
    <lineage>
        <taxon>Eukaryota</taxon>
        <taxon>Fungi</taxon>
        <taxon>Dikarya</taxon>
        <taxon>Basidiomycota</taxon>
        <taxon>Agaricomycotina</taxon>
        <taxon>Agaricomycetes</taxon>
        <taxon>Agaricomycetidae</taxon>
        <taxon>Agaricales</taxon>
        <taxon>Marasmiineae</taxon>
        <taxon>Mycenaceae</taxon>
        <taxon>Mycena</taxon>
    </lineage>
</organism>
<keyword evidence="4" id="KW-1185">Reference proteome</keyword>
<feature type="transmembrane region" description="Helical" evidence="2">
    <location>
        <begin position="57"/>
        <end position="75"/>
    </location>
</feature>
<proteinExistence type="predicted"/>
<sequence>MTPRPYTMRRSARSPSPTEATRPPVEVAQQHRLPLGLFLISVQEAAMDFHCSTAYDPWYVLLLLTWFIHSIVLGFREGFRAAIYRSRFGSAPGSFEARSMTARRSACRAAPYFGVCAVRVWRRCFDARFVNASRGACASSSCERPGSCGAAAGQRIVPACMISGWSLGGVAEAYDEAAPRGTRRASAVIGWRPESSYNSQWTSITLCPVLKSSIRRATWGSAPDGTTAHSLSKHRLRYVLVLPLDRASGSGAGRAGRGGERLSAAYGAMPEEVWVCSDSFQSSERV</sequence>
<keyword evidence="2" id="KW-1133">Transmembrane helix</keyword>
<accession>A0AAD7DFZ9</accession>
<keyword evidence="2" id="KW-0812">Transmembrane</keyword>
<dbReference type="Proteomes" id="UP001221757">
    <property type="component" value="Unassembled WGS sequence"/>
</dbReference>
<keyword evidence="2" id="KW-0472">Membrane</keyword>
<evidence type="ECO:0000256" key="1">
    <source>
        <dbReference type="SAM" id="MobiDB-lite"/>
    </source>
</evidence>
<gene>
    <name evidence="3" type="ORF">B0H17DRAFT_1179940</name>
</gene>
<feature type="region of interest" description="Disordered" evidence="1">
    <location>
        <begin position="1"/>
        <end position="25"/>
    </location>
</feature>
<protein>
    <submittedName>
        <fullName evidence="3">Uncharacterized protein</fullName>
    </submittedName>
</protein>
<evidence type="ECO:0000313" key="3">
    <source>
        <dbReference type="EMBL" id="KAJ7690191.1"/>
    </source>
</evidence>
<dbReference type="AlphaFoldDB" id="A0AAD7DFZ9"/>
<comment type="caution">
    <text evidence="3">The sequence shown here is derived from an EMBL/GenBank/DDBJ whole genome shotgun (WGS) entry which is preliminary data.</text>
</comment>